<keyword evidence="4" id="KW-0479">Metal-binding</keyword>
<evidence type="ECO:0000313" key="9">
    <source>
        <dbReference type="EMBL" id="ORY82462.1"/>
    </source>
</evidence>
<evidence type="ECO:0000256" key="7">
    <source>
        <dbReference type="ARBA" id="ARBA00025795"/>
    </source>
</evidence>
<sequence length="404" mass="42569">MKFSTASALTLVGAAQAFPNMAKLMQAGSAAQLEKRYTENMEAFGHLEKRAYGGNTGVHQYVAPKAGDYRGPCPGLNAAANHGYLNHNGVTDFAQLVQAQMDVYNVGIDLAILLCTVSIPLDGDIVTTRMSIGGDATALTALGGELQGNTLGRQGGLNTHNTFEADSSLTRNDVFLANGDNYSFNGTLFGMMTQTCQETSGGLYDFACMTKYREQRYYESKANNPNFYFGVKSLLLFGASSFLYTLMPNGNDNIPSYAVVSSFFGAGKNADGTFKSHAAGVGEKIPDNWVPRKTPYTITDVGSEILKQYFGTTPPVAFGGNAGSLGFNALNAGTAIQNGQLNVKTASDLRCLLFQIATDNYPSSLSGGVALLSAAGKAFAVAKLLPYTTVSGCPAVPGQPVLSA</sequence>
<keyword evidence="6" id="KW-0408">Iron</keyword>
<dbReference type="GO" id="GO:0004601">
    <property type="term" value="F:peroxidase activity"/>
    <property type="evidence" value="ECO:0007669"/>
    <property type="project" value="UniProtKB-KW"/>
</dbReference>
<dbReference type="AlphaFoldDB" id="A0A1Y2FEX6"/>
<keyword evidence="2 9" id="KW-0575">Peroxidase</keyword>
<protein>
    <submittedName>
        <fullName evidence="9">Chloroperoxidase</fullName>
    </submittedName>
</protein>
<comment type="similarity">
    <text evidence="7">Belongs to the chloroperoxidase family.</text>
</comment>
<evidence type="ECO:0000256" key="2">
    <source>
        <dbReference type="ARBA" id="ARBA00022559"/>
    </source>
</evidence>
<dbReference type="InterPro" id="IPR036851">
    <property type="entry name" value="Chloroperoxidase-like_sf"/>
</dbReference>
<dbReference type="InterPro" id="IPR000028">
    <property type="entry name" value="Chloroperoxidase"/>
</dbReference>
<evidence type="ECO:0000256" key="6">
    <source>
        <dbReference type="ARBA" id="ARBA00023004"/>
    </source>
</evidence>
<dbReference type="Proteomes" id="UP000193685">
    <property type="component" value="Unassembled WGS sequence"/>
</dbReference>
<keyword evidence="5" id="KW-0560">Oxidoreductase</keyword>
<dbReference type="EMBL" id="MCFI01000009">
    <property type="protein sequence ID" value="ORY82462.1"/>
    <property type="molecule type" value="Genomic_DNA"/>
</dbReference>
<dbReference type="RefSeq" id="XP_040725333.1">
    <property type="nucleotide sequence ID" value="XM_040871186.1"/>
</dbReference>
<keyword evidence="3" id="KW-0349">Heme</keyword>
<dbReference type="PANTHER" id="PTHR33577:SF15">
    <property type="entry name" value="HEME HALOPEROXIDASE FAMILY PROFILE DOMAIN-CONTAINING PROTEIN"/>
    <property type="match status" value="1"/>
</dbReference>
<evidence type="ECO:0000256" key="4">
    <source>
        <dbReference type="ARBA" id="ARBA00022723"/>
    </source>
</evidence>
<organism evidence="9 10">
    <name type="scientific">Protomyces lactucae-debilis</name>
    <dbReference type="NCBI Taxonomy" id="2754530"/>
    <lineage>
        <taxon>Eukaryota</taxon>
        <taxon>Fungi</taxon>
        <taxon>Dikarya</taxon>
        <taxon>Ascomycota</taxon>
        <taxon>Taphrinomycotina</taxon>
        <taxon>Taphrinomycetes</taxon>
        <taxon>Taphrinales</taxon>
        <taxon>Protomycetaceae</taxon>
        <taxon>Protomyces</taxon>
    </lineage>
</organism>
<reference evidence="9 10" key="1">
    <citation type="submission" date="2016-07" db="EMBL/GenBank/DDBJ databases">
        <title>Pervasive Adenine N6-methylation of Active Genes in Fungi.</title>
        <authorList>
            <consortium name="DOE Joint Genome Institute"/>
            <person name="Mondo S.J."/>
            <person name="Dannebaum R.O."/>
            <person name="Kuo R.C."/>
            <person name="Labutti K."/>
            <person name="Haridas S."/>
            <person name="Kuo A."/>
            <person name="Salamov A."/>
            <person name="Ahrendt S.R."/>
            <person name="Lipzen A."/>
            <person name="Sullivan W."/>
            <person name="Andreopoulos W.B."/>
            <person name="Clum A."/>
            <person name="Lindquist E."/>
            <person name="Daum C."/>
            <person name="Ramamoorthy G.K."/>
            <person name="Gryganskyi A."/>
            <person name="Culley D."/>
            <person name="Magnuson J.K."/>
            <person name="James T.Y."/>
            <person name="O'Malley M.A."/>
            <person name="Stajich J.E."/>
            <person name="Spatafora J.W."/>
            <person name="Visel A."/>
            <person name="Grigoriev I.V."/>
        </authorList>
    </citation>
    <scope>NUCLEOTIDE SEQUENCE [LARGE SCALE GENOMIC DNA]</scope>
    <source>
        <strain evidence="9 10">12-1054</strain>
    </source>
</reference>
<gene>
    <name evidence="9" type="ORF">BCR37DRAFT_392680</name>
</gene>
<dbReference type="SUPFAM" id="SSF47571">
    <property type="entry name" value="Cloroperoxidase"/>
    <property type="match status" value="1"/>
</dbReference>
<dbReference type="GO" id="GO:0046872">
    <property type="term" value="F:metal ion binding"/>
    <property type="evidence" value="ECO:0007669"/>
    <property type="project" value="UniProtKB-KW"/>
</dbReference>
<feature type="domain" description="Heme haloperoxidase family profile" evidence="8">
    <location>
        <begin position="57"/>
        <end position="303"/>
    </location>
</feature>
<keyword evidence="10" id="KW-1185">Reference proteome</keyword>
<dbReference type="PROSITE" id="PS51405">
    <property type="entry name" value="HEME_HALOPEROXIDASE"/>
    <property type="match status" value="1"/>
</dbReference>
<proteinExistence type="inferred from homology"/>
<evidence type="ECO:0000256" key="3">
    <source>
        <dbReference type="ARBA" id="ARBA00022617"/>
    </source>
</evidence>
<comment type="caution">
    <text evidence="9">The sequence shown here is derived from an EMBL/GenBank/DDBJ whole genome shotgun (WGS) entry which is preliminary data.</text>
</comment>
<evidence type="ECO:0000256" key="5">
    <source>
        <dbReference type="ARBA" id="ARBA00023002"/>
    </source>
</evidence>
<dbReference type="OMA" id="DYDNIAP"/>
<dbReference type="GeneID" id="63787785"/>
<evidence type="ECO:0000259" key="8">
    <source>
        <dbReference type="PROSITE" id="PS51405"/>
    </source>
</evidence>
<comment type="cofactor">
    <cofactor evidence="1">
        <name>heme b</name>
        <dbReference type="ChEBI" id="CHEBI:60344"/>
    </cofactor>
</comment>
<dbReference type="Pfam" id="PF01328">
    <property type="entry name" value="Peroxidase_2"/>
    <property type="match status" value="1"/>
</dbReference>
<accession>A0A1Y2FEX6</accession>
<dbReference type="OrthoDB" id="407298at2759"/>
<dbReference type="Gene3D" id="1.10.489.10">
    <property type="entry name" value="Chloroperoxidase-like"/>
    <property type="match status" value="1"/>
</dbReference>
<dbReference type="PANTHER" id="PTHR33577">
    <property type="entry name" value="STERIGMATOCYSTIN BIOSYNTHESIS PEROXIDASE STCC-RELATED"/>
    <property type="match status" value="1"/>
</dbReference>
<evidence type="ECO:0000256" key="1">
    <source>
        <dbReference type="ARBA" id="ARBA00001970"/>
    </source>
</evidence>
<name>A0A1Y2FEX6_PROLT</name>
<evidence type="ECO:0000313" key="10">
    <source>
        <dbReference type="Proteomes" id="UP000193685"/>
    </source>
</evidence>